<dbReference type="InterPro" id="IPR033747">
    <property type="entry name" value="PurE_ClassI"/>
</dbReference>
<comment type="pathway">
    <text evidence="3 4">Purine metabolism; IMP biosynthesis via de novo pathway; 5-amino-1-(5-phospho-D-ribosyl)imidazole-4-carboxylate from 5-amino-1-(5-phospho-D-ribosyl)imidazole (N5-CAIR route): step 2/2.</text>
</comment>
<comment type="function">
    <text evidence="3 4">Catalyzes the conversion of N5-carboxyaminoimidazole ribonucleotide (N5-CAIR) to 4-carboxy-5-aminoimidazole ribonucleotide (CAIR).</text>
</comment>
<evidence type="ECO:0000256" key="2">
    <source>
        <dbReference type="ARBA" id="ARBA00023235"/>
    </source>
</evidence>
<dbReference type="PIRSF" id="PIRSF001338">
    <property type="entry name" value="AIR_carboxylase"/>
    <property type="match status" value="1"/>
</dbReference>
<gene>
    <name evidence="3" type="primary">purE</name>
    <name evidence="7" type="ordered locus">Tlie_1153</name>
</gene>
<keyword evidence="2 3" id="KW-0413">Isomerase</keyword>
<dbReference type="KEGG" id="tli:Tlie_1153"/>
<dbReference type="SUPFAM" id="SSF52255">
    <property type="entry name" value="N5-CAIR mutase (phosphoribosylaminoimidazole carboxylase, PurE)"/>
    <property type="match status" value="1"/>
</dbReference>
<evidence type="ECO:0000259" key="6">
    <source>
        <dbReference type="SMART" id="SM01001"/>
    </source>
</evidence>
<comment type="catalytic activity">
    <reaction evidence="3 4">
        <text>5-carboxyamino-1-(5-phospho-D-ribosyl)imidazole + H(+) = 5-amino-1-(5-phospho-D-ribosyl)imidazole-4-carboxylate</text>
        <dbReference type="Rhea" id="RHEA:13193"/>
        <dbReference type="ChEBI" id="CHEBI:15378"/>
        <dbReference type="ChEBI" id="CHEBI:58730"/>
        <dbReference type="ChEBI" id="CHEBI:77657"/>
        <dbReference type="EC" id="5.4.99.18"/>
    </reaction>
</comment>
<dbReference type="UniPathway" id="UPA00074">
    <property type="reaction ID" value="UER00943"/>
</dbReference>
<dbReference type="HAMAP" id="MF_01929">
    <property type="entry name" value="PurE_classI"/>
    <property type="match status" value="1"/>
</dbReference>
<feature type="binding site" evidence="3 5">
    <location>
        <position position="42"/>
    </location>
    <ligand>
        <name>substrate</name>
    </ligand>
</feature>
<dbReference type="Pfam" id="PF00731">
    <property type="entry name" value="AIRC"/>
    <property type="match status" value="1"/>
</dbReference>
<dbReference type="OrthoDB" id="9791908at2"/>
<dbReference type="Proteomes" id="UP000005868">
    <property type="component" value="Chromosome"/>
</dbReference>
<proteinExistence type="inferred from homology"/>
<sequence>MNKPLVGIVMGSSSDLRIGQKIYEELKSFNIPCEVTVASAHRTPEDAAKYAANACSRGLRVIIAVAGLSAALPGVIAAHTTLPVIGVPVAAGTLGGIDALLAIAQMPPGVPSVSVGIDGAKNAALMAIRILALEDEKLQKALDDYRKKNEEKIRNSRTSLTGVTTAPPEAFL</sequence>
<feature type="domain" description="PurE" evidence="6">
    <location>
        <begin position="4"/>
        <end position="153"/>
    </location>
</feature>
<protein>
    <recommendedName>
        <fullName evidence="3 4">N5-carboxyaminoimidazole ribonucleotide mutase</fullName>
        <shortName evidence="3 4">N5-CAIR mutase</shortName>
        <ecNumber evidence="3 4">5.4.99.18</ecNumber>
    </recommendedName>
    <alternativeName>
        <fullName evidence="3">5-(carboxyamino)imidazole ribonucleotide mutase</fullName>
    </alternativeName>
</protein>
<reference evidence="8" key="1">
    <citation type="submission" date="2011-10" db="EMBL/GenBank/DDBJ databases">
        <title>The complete genome of chromosome of Thermovirga lienii DSM 17291.</title>
        <authorList>
            <consortium name="US DOE Joint Genome Institute (JGI-PGF)"/>
            <person name="Lucas S."/>
            <person name="Copeland A."/>
            <person name="Lapidus A."/>
            <person name="Glavina del Rio T."/>
            <person name="Dalin E."/>
            <person name="Tice H."/>
            <person name="Bruce D."/>
            <person name="Goodwin L."/>
            <person name="Pitluck S."/>
            <person name="Peters L."/>
            <person name="Mikhailova N."/>
            <person name="Saunders E."/>
            <person name="Kyrpides N."/>
            <person name="Mavromatis K."/>
            <person name="Ivanova N."/>
            <person name="Last F.I."/>
            <person name="Brettin T."/>
            <person name="Detter J.C."/>
            <person name="Han C."/>
            <person name="Larimer F."/>
            <person name="Land M."/>
            <person name="Hauser L."/>
            <person name="Markowitz V."/>
            <person name="Cheng J.-F."/>
            <person name="Hugenholtz P."/>
            <person name="Woyke T."/>
            <person name="Wu D."/>
            <person name="Spring S."/>
            <person name="Schroeder M."/>
            <person name="Brambilla E.-M."/>
            <person name="Klenk H.-P."/>
            <person name="Eisen J.A."/>
        </authorList>
    </citation>
    <scope>NUCLEOTIDE SEQUENCE [LARGE SCALE GENOMIC DNA]</scope>
    <source>
        <strain evidence="8">ATCC BAA-1197 / DSM 17291 / Cas60314</strain>
    </source>
</reference>
<comment type="similarity">
    <text evidence="3">Belongs to the AIR carboxylase family. Class I subfamily.</text>
</comment>
<dbReference type="GO" id="GO:0016829">
    <property type="term" value="F:lyase activity"/>
    <property type="evidence" value="ECO:0007669"/>
    <property type="project" value="UniProtKB-KW"/>
</dbReference>
<dbReference type="InterPro" id="IPR000031">
    <property type="entry name" value="PurE_dom"/>
</dbReference>
<dbReference type="EC" id="5.4.99.18" evidence="3 4"/>
<dbReference type="PANTHER" id="PTHR23046">
    <property type="entry name" value="PHOSPHORIBOSYLAMINOIMIDAZOLE CARBOXYLASE CATALYTIC SUBUNIT"/>
    <property type="match status" value="1"/>
</dbReference>
<keyword evidence="7" id="KW-0456">Lyase</keyword>
<organism evidence="7 8">
    <name type="scientific">Thermovirga lienii (strain ATCC BAA-1197 / DSM 17291 / Cas60314)</name>
    <dbReference type="NCBI Taxonomy" id="580340"/>
    <lineage>
        <taxon>Bacteria</taxon>
        <taxon>Thermotogati</taxon>
        <taxon>Synergistota</taxon>
        <taxon>Synergistia</taxon>
        <taxon>Synergistales</taxon>
        <taxon>Thermovirgaceae</taxon>
        <taxon>Thermovirga</taxon>
    </lineage>
</organism>
<accession>G7V5A2</accession>
<feature type="binding site" evidence="3 5">
    <location>
        <position position="15"/>
    </location>
    <ligand>
        <name>substrate</name>
    </ligand>
</feature>
<evidence type="ECO:0000313" key="7">
    <source>
        <dbReference type="EMBL" id="AER66885.1"/>
    </source>
</evidence>
<dbReference type="PANTHER" id="PTHR23046:SF2">
    <property type="entry name" value="PHOSPHORIBOSYLAMINOIMIDAZOLE CARBOXYLASE"/>
    <property type="match status" value="1"/>
</dbReference>
<keyword evidence="1 3" id="KW-0658">Purine biosynthesis</keyword>
<evidence type="ECO:0000313" key="8">
    <source>
        <dbReference type="Proteomes" id="UP000005868"/>
    </source>
</evidence>
<dbReference type="EMBL" id="CP003096">
    <property type="protein sequence ID" value="AER66885.1"/>
    <property type="molecule type" value="Genomic_DNA"/>
</dbReference>
<dbReference type="STRING" id="580340.Tlie_1153"/>
<dbReference type="AlphaFoldDB" id="G7V5A2"/>
<dbReference type="GO" id="GO:0006189">
    <property type="term" value="P:'de novo' IMP biosynthetic process"/>
    <property type="evidence" value="ECO:0007669"/>
    <property type="project" value="UniProtKB-UniRule"/>
</dbReference>
<evidence type="ECO:0000256" key="3">
    <source>
        <dbReference type="HAMAP-Rule" id="MF_01929"/>
    </source>
</evidence>
<reference evidence="7 8" key="2">
    <citation type="journal article" date="2012" name="Stand. Genomic Sci.">
        <title>Genome sequence of the moderately thermophilic, amino-acid-degrading and sulfur-reducing bacterium Thermovirga lienii type strain (Cas60314(T)).</title>
        <authorList>
            <person name="Goker M."/>
            <person name="Saunders E."/>
            <person name="Lapidus A."/>
            <person name="Nolan M."/>
            <person name="Lucas S."/>
            <person name="Hammon N."/>
            <person name="Deshpande S."/>
            <person name="Cheng J.F."/>
            <person name="Han C."/>
            <person name="Tapia R."/>
            <person name="Goodwin L.A."/>
            <person name="Pitluck S."/>
            <person name="Liolios K."/>
            <person name="Mavromatis K."/>
            <person name="Pagani I."/>
            <person name="Ivanova N."/>
            <person name="Mikhailova N."/>
            <person name="Pati A."/>
            <person name="Chen A."/>
            <person name="Palaniappan K."/>
            <person name="Land M."/>
            <person name="Chang Y.J."/>
            <person name="Jeffries C.D."/>
            <person name="Brambilla E.M."/>
            <person name="Rohde M."/>
            <person name="Spring S."/>
            <person name="Detter J.C."/>
            <person name="Woyke T."/>
            <person name="Bristow J."/>
            <person name="Eisen J.A."/>
            <person name="Markowitz V."/>
            <person name="Hugenholtz P."/>
            <person name="Kyrpides N.C."/>
            <person name="Klenk H.P."/>
        </authorList>
    </citation>
    <scope>NUCLEOTIDE SEQUENCE [LARGE SCALE GENOMIC DNA]</scope>
    <source>
        <strain evidence="8">ATCC BAA-1197 / DSM 17291 / Cas60314</strain>
    </source>
</reference>
<dbReference type="InterPro" id="IPR024694">
    <property type="entry name" value="PurE_prokaryotes"/>
</dbReference>
<dbReference type="Gene3D" id="3.40.50.1970">
    <property type="match status" value="1"/>
</dbReference>
<keyword evidence="8" id="KW-1185">Reference proteome</keyword>
<feature type="binding site" evidence="3 5">
    <location>
        <position position="12"/>
    </location>
    <ligand>
        <name>substrate</name>
    </ligand>
</feature>
<evidence type="ECO:0000256" key="4">
    <source>
        <dbReference type="PIRNR" id="PIRNR001338"/>
    </source>
</evidence>
<dbReference type="SMART" id="SM01001">
    <property type="entry name" value="AIRC"/>
    <property type="match status" value="1"/>
</dbReference>
<dbReference type="HOGENOM" id="CLU_094982_2_0_0"/>
<evidence type="ECO:0000256" key="1">
    <source>
        <dbReference type="ARBA" id="ARBA00022755"/>
    </source>
</evidence>
<evidence type="ECO:0000256" key="5">
    <source>
        <dbReference type="PIRSR" id="PIRSR001338-1"/>
    </source>
</evidence>
<dbReference type="NCBIfam" id="TIGR01162">
    <property type="entry name" value="purE"/>
    <property type="match status" value="1"/>
</dbReference>
<dbReference type="GO" id="GO:0034023">
    <property type="term" value="F:5-(carboxyamino)imidazole ribonucleotide mutase activity"/>
    <property type="evidence" value="ECO:0007669"/>
    <property type="project" value="UniProtKB-UniRule"/>
</dbReference>
<dbReference type="eggNOG" id="COG0041">
    <property type="taxonomic scope" value="Bacteria"/>
</dbReference>
<name>G7V5A2_THELD</name>